<dbReference type="InterPro" id="IPR012458">
    <property type="entry name" value="DUF1664"/>
</dbReference>
<dbReference type="PANTHER" id="PTHR46667">
    <property type="entry name" value="OS05G0182700 PROTEIN"/>
    <property type="match status" value="1"/>
</dbReference>
<organism evidence="2 3">
    <name type="scientific">Prunus dulcis</name>
    <name type="common">Almond</name>
    <name type="synonym">Amygdalus dulcis</name>
    <dbReference type="NCBI Taxonomy" id="3755"/>
    <lineage>
        <taxon>Eukaryota</taxon>
        <taxon>Viridiplantae</taxon>
        <taxon>Streptophyta</taxon>
        <taxon>Embryophyta</taxon>
        <taxon>Tracheophyta</taxon>
        <taxon>Spermatophyta</taxon>
        <taxon>Magnoliopsida</taxon>
        <taxon>eudicotyledons</taxon>
        <taxon>Gunneridae</taxon>
        <taxon>Pentapetalae</taxon>
        <taxon>rosids</taxon>
        <taxon>fabids</taxon>
        <taxon>Rosales</taxon>
        <taxon>Rosaceae</taxon>
        <taxon>Amygdaloideae</taxon>
        <taxon>Amygdaleae</taxon>
        <taxon>Prunus</taxon>
    </lineage>
</organism>
<dbReference type="PANTHER" id="PTHR46667:SF6">
    <property type="entry name" value="OS01G0185100 PROTEIN"/>
    <property type="match status" value="1"/>
</dbReference>
<protein>
    <recommendedName>
        <fullName evidence="1">DUF1664 domain-containing protein</fullName>
    </recommendedName>
</protein>
<gene>
    <name evidence="2" type="ORF">L3X38_008793</name>
</gene>
<dbReference type="Proteomes" id="UP001054821">
    <property type="component" value="Chromosome 1"/>
</dbReference>
<evidence type="ECO:0000259" key="1">
    <source>
        <dbReference type="Pfam" id="PF07889"/>
    </source>
</evidence>
<proteinExistence type="predicted"/>
<feature type="domain" description="DUF1664" evidence="1">
    <location>
        <begin position="299"/>
        <end position="348"/>
    </location>
</feature>
<evidence type="ECO:0000313" key="3">
    <source>
        <dbReference type="Proteomes" id="UP001054821"/>
    </source>
</evidence>
<comment type="caution">
    <text evidence="2">The sequence shown here is derived from an EMBL/GenBank/DDBJ whole genome shotgun (WGS) entry which is preliminary data.</text>
</comment>
<sequence>MATFLIRKKATLSSVGIWNSLDNGTSLLQFLEPFKATAKKRGSKKAAASNTIDLPPSKLNNIHHYVRGTWQHGHTATVYDSYVGFTITSKLVTLLHPISDTLARVLYNMHFYEDFEVEEVKQKGLQISRFTPFSVCSIAVVPQQRDGTSWEIMTVKFIEHLSAGVSLDKVDPLEIKYYRLKLAIEGLRGSHIYEHYVVIGIWNLKLCLLILAGAGYTSTILLKNGKLSDLIGELQSLLNGTGEQSEGDFDAIASQVSRLAAEVRQLGWSRQITVLKGNDSQIGLTSLIMPAATLGHWILMYVTKRSMTAAILNLHKHLESVTEAIANTKKHLTKRVQNLDDKLLSRKRSQIWQSALTGLIIKLGSISEKQDVSNLGVFYLVNFVEGKQVEMPQQGFVPTKLKLTGNPRGRLVTYSETQSLMGLKEIAESLSEL</sequence>
<dbReference type="EMBL" id="JAJFAZ020000001">
    <property type="protein sequence ID" value="KAI5355898.1"/>
    <property type="molecule type" value="Genomic_DNA"/>
</dbReference>
<evidence type="ECO:0000313" key="2">
    <source>
        <dbReference type="EMBL" id="KAI5355898.1"/>
    </source>
</evidence>
<dbReference type="Pfam" id="PF07889">
    <property type="entry name" value="DUF1664"/>
    <property type="match status" value="1"/>
</dbReference>
<accession>A0AAD4ZX53</accession>
<dbReference type="AlphaFoldDB" id="A0AAD4ZX53"/>
<keyword evidence="3" id="KW-1185">Reference proteome</keyword>
<reference evidence="2 3" key="1">
    <citation type="journal article" date="2022" name="G3 (Bethesda)">
        <title>Whole-genome sequence and methylome profiling of the almond [Prunus dulcis (Mill.) D.A. Webb] cultivar 'Nonpareil'.</title>
        <authorList>
            <person name="D'Amico-Willman K.M."/>
            <person name="Ouma W.Z."/>
            <person name="Meulia T."/>
            <person name="Sideli G.M."/>
            <person name="Gradziel T.M."/>
            <person name="Fresnedo-Ramirez J."/>
        </authorList>
    </citation>
    <scope>NUCLEOTIDE SEQUENCE [LARGE SCALE GENOMIC DNA]</scope>
    <source>
        <strain evidence="2">Clone GOH B32 T37-40</strain>
    </source>
</reference>
<name>A0AAD4ZX53_PRUDU</name>